<comment type="caution">
    <text evidence="1">The sequence shown here is derived from an EMBL/GenBank/DDBJ whole genome shotgun (WGS) entry which is preliminary data.</text>
</comment>
<organism evidence="1 2">
    <name type="scientific">Neisseria arctica</name>
    <dbReference type="NCBI Taxonomy" id="1470200"/>
    <lineage>
        <taxon>Bacteria</taxon>
        <taxon>Pseudomonadati</taxon>
        <taxon>Pseudomonadota</taxon>
        <taxon>Betaproteobacteria</taxon>
        <taxon>Neisseriales</taxon>
        <taxon>Neisseriaceae</taxon>
        <taxon>Neisseria</taxon>
    </lineage>
</organism>
<proteinExistence type="predicted"/>
<protein>
    <recommendedName>
        <fullName evidence="3">Type I restriction endonuclease subunit M</fullName>
    </recommendedName>
</protein>
<evidence type="ECO:0008006" key="3">
    <source>
        <dbReference type="Google" id="ProtNLM"/>
    </source>
</evidence>
<sequence length="103" mass="11682">MKHTQLKSALFKTGTVVMTRSVADWMETLPVTIRQYLPAVLLAAHTRGVWDSLTPNDAAANRAALKSGEEERIMSVYSILDQKIWIITEWDRSLTTILFPSDY</sequence>
<accession>A0A0J0YTY7</accession>
<dbReference type="STRING" id="1470200.PL75_01055"/>
<dbReference type="Proteomes" id="UP000036027">
    <property type="component" value="Unassembled WGS sequence"/>
</dbReference>
<dbReference type="RefSeq" id="WP_047760069.1">
    <property type="nucleotide sequence ID" value="NZ_CP091510.1"/>
</dbReference>
<reference evidence="1 2" key="1">
    <citation type="submission" date="2014-11" db="EMBL/GenBank/DDBJ databases">
        <title>Genome of a novel goose pathogen.</title>
        <authorList>
            <person name="Hansen C.M."/>
            <person name="Hueffer K."/>
            <person name="Choi S.C."/>
        </authorList>
    </citation>
    <scope>NUCLEOTIDE SEQUENCE [LARGE SCALE GENOMIC DNA]</scope>
    <source>
        <strain evidence="1 2">KH1503</strain>
    </source>
</reference>
<evidence type="ECO:0000313" key="1">
    <source>
        <dbReference type="EMBL" id="KLT73574.1"/>
    </source>
</evidence>
<dbReference type="OrthoDB" id="5522207at2"/>
<dbReference type="AlphaFoldDB" id="A0A0J0YTY7"/>
<name>A0A0J0YTY7_9NEIS</name>
<keyword evidence="2" id="KW-1185">Reference proteome</keyword>
<dbReference type="EMBL" id="JTDO01000002">
    <property type="protein sequence ID" value="KLT73574.1"/>
    <property type="molecule type" value="Genomic_DNA"/>
</dbReference>
<evidence type="ECO:0000313" key="2">
    <source>
        <dbReference type="Proteomes" id="UP000036027"/>
    </source>
</evidence>
<gene>
    <name evidence="1" type="ORF">PL75_01055</name>
</gene>
<dbReference type="PATRIC" id="fig|1470200.3.peg.999"/>